<evidence type="ECO:0008006" key="2">
    <source>
        <dbReference type="Google" id="ProtNLM"/>
    </source>
</evidence>
<evidence type="ECO:0000313" key="1">
    <source>
        <dbReference type="EMBL" id="KKM39482.1"/>
    </source>
</evidence>
<feature type="non-terminal residue" evidence="1">
    <location>
        <position position="75"/>
    </location>
</feature>
<organism evidence="1">
    <name type="scientific">marine sediment metagenome</name>
    <dbReference type="NCBI Taxonomy" id="412755"/>
    <lineage>
        <taxon>unclassified sequences</taxon>
        <taxon>metagenomes</taxon>
        <taxon>ecological metagenomes</taxon>
    </lineage>
</organism>
<accession>A0A0F9L2H0</accession>
<proteinExistence type="predicted"/>
<protein>
    <recommendedName>
        <fullName evidence="2">Kazal-like domain-containing protein</fullName>
    </recommendedName>
</protein>
<sequence>MKKILISLAIVSLLIPSLVFAEPFPWECQEGTYYSEETEQCEQHVLGCTDSKALNYNSKATENNGSCIAKVYGCT</sequence>
<dbReference type="EMBL" id="LAZR01012123">
    <property type="protein sequence ID" value="KKM39482.1"/>
    <property type="molecule type" value="Genomic_DNA"/>
</dbReference>
<name>A0A0F9L2H0_9ZZZZ</name>
<comment type="caution">
    <text evidence="1">The sequence shown here is derived from an EMBL/GenBank/DDBJ whole genome shotgun (WGS) entry which is preliminary data.</text>
</comment>
<dbReference type="AlphaFoldDB" id="A0A0F9L2H0"/>
<gene>
    <name evidence="1" type="ORF">LCGC14_1564710</name>
</gene>
<reference evidence="1" key="1">
    <citation type="journal article" date="2015" name="Nature">
        <title>Complex archaea that bridge the gap between prokaryotes and eukaryotes.</title>
        <authorList>
            <person name="Spang A."/>
            <person name="Saw J.H."/>
            <person name="Jorgensen S.L."/>
            <person name="Zaremba-Niedzwiedzka K."/>
            <person name="Martijn J."/>
            <person name="Lind A.E."/>
            <person name="van Eijk R."/>
            <person name="Schleper C."/>
            <person name="Guy L."/>
            <person name="Ettema T.J."/>
        </authorList>
    </citation>
    <scope>NUCLEOTIDE SEQUENCE</scope>
</reference>